<keyword evidence="3 6" id="KW-0349">Heme</keyword>
<keyword evidence="7" id="KW-0503">Monooxygenase</keyword>
<dbReference type="Proteomes" id="UP000694412">
    <property type="component" value="Chromosome 9"/>
</dbReference>
<reference evidence="8" key="2">
    <citation type="submission" date="2025-08" db="UniProtKB">
        <authorList>
            <consortium name="Ensembl"/>
        </authorList>
    </citation>
    <scope>IDENTIFICATION</scope>
</reference>
<evidence type="ECO:0000256" key="7">
    <source>
        <dbReference type="RuleBase" id="RU000461"/>
    </source>
</evidence>
<name>A0A8C2TU78_COTJA</name>
<keyword evidence="4 6" id="KW-0479">Metal-binding</keyword>
<evidence type="ECO:0000256" key="5">
    <source>
        <dbReference type="ARBA" id="ARBA00023004"/>
    </source>
</evidence>
<dbReference type="FunFam" id="1.10.630.10:FF:000176">
    <property type="entry name" value="Uncharacterized protein"/>
    <property type="match status" value="1"/>
</dbReference>
<dbReference type="SUPFAM" id="SSF48264">
    <property type="entry name" value="Cytochrome P450"/>
    <property type="match status" value="1"/>
</dbReference>
<evidence type="ECO:0000256" key="1">
    <source>
        <dbReference type="ARBA" id="ARBA00001971"/>
    </source>
</evidence>
<organism evidence="8 9">
    <name type="scientific">Coturnix japonica</name>
    <name type="common">Japanese quail</name>
    <name type="synonym">Coturnix coturnix japonica</name>
    <dbReference type="NCBI Taxonomy" id="93934"/>
    <lineage>
        <taxon>Eukaryota</taxon>
        <taxon>Metazoa</taxon>
        <taxon>Chordata</taxon>
        <taxon>Craniata</taxon>
        <taxon>Vertebrata</taxon>
        <taxon>Euteleostomi</taxon>
        <taxon>Archelosauria</taxon>
        <taxon>Archosauria</taxon>
        <taxon>Dinosauria</taxon>
        <taxon>Saurischia</taxon>
        <taxon>Theropoda</taxon>
        <taxon>Coelurosauria</taxon>
        <taxon>Aves</taxon>
        <taxon>Neognathae</taxon>
        <taxon>Galloanserae</taxon>
        <taxon>Galliformes</taxon>
        <taxon>Phasianidae</taxon>
        <taxon>Perdicinae</taxon>
        <taxon>Coturnix</taxon>
    </lineage>
</organism>
<keyword evidence="9" id="KW-1185">Reference proteome</keyword>
<evidence type="ECO:0000256" key="6">
    <source>
        <dbReference type="PIRSR" id="PIRSR602401-1"/>
    </source>
</evidence>
<dbReference type="InterPro" id="IPR002401">
    <property type="entry name" value="Cyt_P450_E_grp-I"/>
</dbReference>
<keyword evidence="5 6" id="KW-0408">Iron</keyword>
<evidence type="ECO:0000256" key="3">
    <source>
        <dbReference type="ARBA" id="ARBA00022617"/>
    </source>
</evidence>
<reference evidence="8" key="1">
    <citation type="submission" date="2015-11" db="EMBL/GenBank/DDBJ databases">
        <authorList>
            <consortium name="International Coturnix japonica Genome Analysis Consortium"/>
            <person name="Warren W."/>
            <person name="Burt D.W."/>
            <person name="Antin P.B."/>
            <person name="Lanford R."/>
            <person name="Gros J."/>
            <person name="Wilson R.K."/>
        </authorList>
    </citation>
    <scope>NUCLEOTIDE SEQUENCE [LARGE SCALE GENOMIC DNA]</scope>
</reference>
<dbReference type="Ensembl" id="ENSCJPT00005023458.1">
    <property type="protein sequence ID" value="ENSCJPP00005016740.1"/>
    <property type="gene ID" value="ENSCJPG00005013731.1"/>
</dbReference>
<evidence type="ECO:0000256" key="2">
    <source>
        <dbReference type="ARBA" id="ARBA00010617"/>
    </source>
</evidence>
<reference evidence="8" key="3">
    <citation type="submission" date="2025-09" db="UniProtKB">
        <authorList>
            <consortium name="Ensembl"/>
        </authorList>
    </citation>
    <scope>IDENTIFICATION</scope>
</reference>
<feature type="binding site" description="axial binding residue" evidence="6">
    <location>
        <position position="381"/>
    </location>
    <ligand>
        <name>heme</name>
        <dbReference type="ChEBI" id="CHEBI:30413"/>
    </ligand>
    <ligandPart>
        <name>Fe</name>
        <dbReference type="ChEBI" id="CHEBI:18248"/>
    </ligandPart>
</feature>
<dbReference type="Pfam" id="PF00067">
    <property type="entry name" value="p450"/>
    <property type="match status" value="1"/>
</dbReference>
<dbReference type="GeneTree" id="ENSGT00940000163166"/>
<dbReference type="PANTHER" id="PTHR24300:SF411">
    <property type="entry name" value="CYTOCHROME P450, FAMILY 2, SUBFAMILY AB, POLYPEPTIDE 4-RELATED"/>
    <property type="match status" value="1"/>
</dbReference>
<dbReference type="GO" id="GO:0006082">
    <property type="term" value="P:organic acid metabolic process"/>
    <property type="evidence" value="ECO:0007669"/>
    <property type="project" value="TreeGrafter"/>
</dbReference>
<dbReference type="InterPro" id="IPR017972">
    <property type="entry name" value="Cyt_P450_CS"/>
</dbReference>
<sequence length="435" mass="49914">MELAKTYGNIYTLWFGWTPVIILNGFQAVKDGMTTHPEDVAGRMISPFLRAMAKGKGILLATGRSWKQQRRFGMMTLRSLGMGKKGLEYRVQEEAAHLVEHFRNLKGRPMDPLFPLFHSISNVICAVVFGYHFSDEDKTFHELISATEKIFSFAGSFVYQLYEILPWLMCRLPGPHKKVLSCYDVLSSFSRLEVRRHVERGTPEEPRDFIDFYLAEIEKSKDEDKPKYDEDNLVHVINDLFLGGSETSSTTLYWGLLYMVVYPDIQEKVQKELDAVLDPSQTVCYEHRKKLPYTNAVIHEIQRFSNIVFVGLPRVCVRNTTLLGYPVKKGTIVVPNIASVLYDPEQWETPRQFNPGHFLDKEGSFVNREAFLPFSTGHRVCLGEHLARTELFIFFANLLRAFTFRLPEGVTTVNTKPIFGGTLQPHPYKICAIPR</sequence>
<accession>A0A8C2TU78</accession>
<comment type="cofactor">
    <cofactor evidence="1 6">
        <name>heme</name>
        <dbReference type="ChEBI" id="CHEBI:30413"/>
    </cofactor>
</comment>
<dbReference type="GO" id="GO:0006805">
    <property type="term" value="P:xenobiotic metabolic process"/>
    <property type="evidence" value="ECO:0007669"/>
    <property type="project" value="TreeGrafter"/>
</dbReference>
<dbReference type="InterPro" id="IPR050182">
    <property type="entry name" value="Cytochrome_P450_fam2"/>
</dbReference>
<dbReference type="GO" id="GO:0016712">
    <property type="term" value="F:oxidoreductase activity, acting on paired donors, with incorporation or reduction of molecular oxygen, reduced flavin or flavoprotein as one donor, and incorporation of one atom of oxygen"/>
    <property type="evidence" value="ECO:0007669"/>
    <property type="project" value="TreeGrafter"/>
</dbReference>
<evidence type="ECO:0000256" key="4">
    <source>
        <dbReference type="ARBA" id="ARBA00022723"/>
    </source>
</evidence>
<dbReference type="InterPro" id="IPR001128">
    <property type="entry name" value="Cyt_P450"/>
</dbReference>
<comment type="similarity">
    <text evidence="2 7">Belongs to the cytochrome P450 family.</text>
</comment>
<dbReference type="PRINTS" id="PR00385">
    <property type="entry name" value="P450"/>
</dbReference>
<protein>
    <submittedName>
        <fullName evidence="8">Cytochrome P450 2J2-like</fullName>
    </submittedName>
</protein>
<keyword evidence="7" id="KW-0560">Oxidoreductase</keyword>
<dbReference type="PRINTS" id="PR00463">
    <property type="entry name" value="EP450I"/>
</dbReference>
<dbReference type="Gene3D" id="1.10.630.10">
    <property type="entry name" value="Cytochrome P450"/>
    <property type="match status" value="1"/>
</dbReference>
<evidence type="ECO:0000313" key="9">
    <source>
        <dbReference type="Proteomes" id="UP000694412"/>
    </source>
</evidence>
<dbReference type="GO" id="GO:0005737">
    <property type="term" value="C:cytoplasm"/>
    <property type="evidence" value="ECO:0007669"/>
    <property type="project" value="TreeGrafter"/>
</dbReference>
<dbReference type="GO" id="GO:0005506">
    <property type="term" value="F:iron ion binding"/>
    <property type="evidence" value="ECO:0007669"/>
    <property type="project" value="InterPro"/>
</dbReference>
<gene>
    <name evidence="8" type="primary">LOC107318279</name>
</gene>
<dbReference type="GO" id="GO:0020037">
    <property type="term" value="F:heme binding"/>
    <property type="evidence" value="ECO:0007669"/>
    <property type="project" value="InterPro"/>
</dbReference>
<evidence type="ECO:0000313" key="8">
    <source>
        <dbReference type="Ensembl" id="ENSCJPP00005016740.1"/>
    </source>
</evidence>
<proteinExistence type="inferred from homology"/>
<dbReference type="PANTHER" id="PTHR24300">
    <property type="entry name" value="CYTOCHROME P450 508A4-RELATED"/>
    <property type="match status" value="1"/>
</dbReference>
<dbReference type="AlphaFoldDB" id="A0A8C2TU78"/>
<dbReference type="PROSITE" id="PS00086">
    <property type="entry name" value="CYTOCHROME_P450"/>
    <property type="match status" value="1"/>
</dbReference>
<dbReference type="InterPro" id="IPR036396">
    <property type="entry name" value="Cyt_P450_sf"/>
</dbReference>